<sequence length="389" mass="44258">MYDFDKVIDRKGTGCAKYDAAHTNDPELVSMWVADMDFEVLPEIREAIVKRASHPVYGYPILTDGYLRAVVDWMKTRHGFQVEKEWIVCTGGVVPALKLAVQAYTKPDDAVLVLKPVYYPFDRAVLENGRTLVECPLDLKEGRYALDFDLFEKQIVENDVRMFILCNPHNPLGIVWSKDDLLKMGKICQKHGVLVVSDEIHMDFVYPGYTHVPFFEVDPSFKDFSIVCTAPSKTFNLAGLWTSNILIADPALRKAFEEAKSRCGVTDPNIFGMAACEAAYTYGANWVDELLVYLRGNIEYMKAFFAEHMPMVRVIEPQGLYLVWVDFRGLGLDAKQLEEFMLKKAHVWLDEGYIFGRGGEGFERFNVACPRSVLKKGLEQIRAAYNELV</sequence>
<accession>A0AC61R978</accession>
<comment type="caution">
    <text evidence="1">The sequence shown here is derived from an EMBL/GenBank/DDBJ whole genome shotgun (WGS) entry which is preliminary data.</text>
</comment>
<gene>
    <name evidence="1" type="ORF">E5336_03405</name>
</gene>
<dbReference type="EMBL" id="SRYG01000005">
    <property type="protein sequence ID" value="TGY66589.1"/>
    <property type="molecule type" value="Genomic_DNA"/>
</dbReference>
<name>A0AC61R978_9FIRM</name>
<keyword evidence="1" id="KW-0808">Transferase</keyword>
<evidence type="ECO:0000313" key="2">
    <source>
        <dbReference type="Proteomes" id="UP000308836"/>
    </source>
</evidence>
<keyword evidence="2" id="KW-1185">Reference proteome</keyword>
<protein>
    <submittedName>
        <fullName evidence="1">Pyridoxal phosphate-dependent aminotransferase</fullName>
    </submittedName>
</protein>
<evidence type="ECO:0000313" key="1">
    <source>
        <dbReference type="EMBL" id="TGY66589.1"/>
    </source>
</evidence>
<proteinExistence type="predicted"/>
<organism evidence="1 2">
    <name type="scientific">Dubosiella muris</name>
    <dbReference type="NCBI Taxonomy" id="3038133"/>
    <lineage>
        <taxon>Bacteria</taxon>
        <taxon>Bacillati</taxon>
        <taxon>Bacillota</taxon>
        <taxon>Erysipelotrichia</taxon>
        <taxon>Erysipelotrichales</taxon>
        <taxon>Erysipelotrichaceae</taxon>
        <taxon>Dubosiella</taxon>
    </lineage>
</organism>
<reference evidence="1" key="1">
    <citation type="submission" date="2019-04" db="EMBL/GenBank/DDBJ databases">
        <title>Microbes associate with the intestines of laboratory mice.</title>
        <authorList>
            <person name="Navarre W."/>
            <person name="Wong E."/>
            <person name="Huang K."/>
            <person name="Tropini C."/>
            <person name="Ng K."/>
            <person name="Yu B."/>
        </authorList>
    </citation>
    <scope>NUCLEOTIDE SEQUENCE</scope>
    <source>
        <strain evidence="1">NM09_H32</strain>
    </source>
</reference>
<keyword evidence="1" id="KW-0032">Aminotransferase</keyword>
<dbReference type="Proteomes" id="UP000308836">
    <property type="component" value="Unassembled WGS sequence"/>
</dbReference>